<dbReference type="PANTHER" id="PTHR47303:SF1">
    <property type="entry name" value="NF-KAPPA-B INHIBITOR BETA"/>
    <property type="match status" value="1"/>
</dbReference>
<accession>A0AA38TQ84</accession>
<protein>
    <submittedName>
        <fullName evidence="1">Uncharacterized protein</fullName>
    </submittedName>
</protein>
<dbReference type="EMBL" id="JARYMX010000003">
    <property type="protein sequence ID" value="KAJ9558331.1"/>
    <property type="molecule type" value="Genomic_DNA"/>
</dbReference>
<gene>
    <name evidence="1" type="ORF">OSB04_012945</name>
</gene>
<dbReference type="InterPro" id="IPR036770">
    <property type="entry name" value="Ankyrin_rpt-contain_sf"/>
</dbReference>
<dbReference type="Pfam" id="PF14223">
    <property type="entry name" value="Retrotran_gag_2"/>
    <property type="match status" value="1"/>
</dbReference>
<sequence>MASSNAFSSNTINNGSQEYPYPSHVNPASFLSIKLSGENDYDAWQEQMMCLVDSHDMLGFIDGTFKSPKEKYREWKRSDMLVKGWIFGSVSKDVMKTLVGLHSAHDVWNKLNTTYSTPDSPPTSPTRNKDMVKYVPLHRALLRGDWEKAQKIFNNDKDALTAKLMEYDECALVIVISRCRNFHLVENLLKDINPESLPTLVDRFEGNAVHRAAIVGNTIGAEMVVERNPHLLFMLDDDRVLPIHKAIINFHKDTFEYLLDVSKKYIDLSQEDGYRSPFEGKLGVLLINEVIDAGLFEHFEFTGVFVGEHDWSAGGGGCGCWWWWLWVLMEVVGGVSGGGEKGKGKVSFLYTLSTDVASKLIQEFPEMTRKSDRFGDNALTHITNKPDAYFSGTRYNFYQRFVYSRLFLPLLITSIII</sequence>
<reference evidence="1" key="1">
    <citation type="submission" date="2023-03" db="EMBL/GenBank/DDBJ databases">
        <title>Chromosome-scale reference genome and RAD-based genetic map of yellow starthistle (Centaurea solstitialis) reveal putative structural variation and QTLs associated with invader traits.</title>
        <authorList>
            <person name="Reatini B."/>
            <person name="Cang F.A."/>
            <person name="Jiang Q."/>
            <person name="Mckibben M.T.W."/>
            <person name="Barker M.S."/>
            <person name="Rieseberg L.H."/>
            <person name="Dlugosch K.M."/>
        </authorList>
    </citation>
    <scope>NUCLEOTIDE SEQUENCE</scope>
    <source>
        <strain evidence="1">CAN-66</strain>
        <tissue evidence="1">Leaf</tissue>
    </source>
</reference>
<dbReference type="AlphaFoldDB" id="A0AA38TQ84"/>
<proteinExistence type="predicted"/>
<comment type="caution">
    <text evidence="1">The sequence shown here is derived from an EMBL/GenBank/DDBJ whole genome shotgun (WGS) entry which is preliminary data.</text>
</comment>
<evidence type="ECO:0000313" key="1">
    <source>
        <dbReference type="EMBL" id="KAJ9558331.1"/>
    </source>
</evidence>
<name>A0AA38TQ84_9ASTR</name>
<dbReference type="Gene3D" id="1.25.40.20">
    <property type="entry name" value="Ankyrin repeat-containing domain"/>
    <property type="match status" value="1"/>
</dbReference>
<organism evidence="1 2">
    <name type="scientific">Centaurea solstitialis</name>
    <name type="common">yellow star-thistle</name>
    <dbReference type="NCBI Taxonomy" id="347529"/>
    <lineage>
        <taxon>Eukaryota</taxon>
        <taxon>Viridiplantae</taxon>
        <taxon>Streptophyta</taxon>
        <taxon>Embryophyta</taxon>
        <taxon>Tracheophyta</taxon>
        <taxon>Spermatophyta</taxon>
        <taxon>Magnoliopsida</taxon>
        <taxon>eudicotyledons</taxon>
        <taxon>Gunneridae</taxon>
        <taxon>Pentapetalae</taxon>
        <taxon>asterids</taxon>
        <taxon>campanulids</taxon>
        <taxon>Asterales</taxon>
        <taxon>Asteraceae</taxon>
        <taxon>Carduoideae</taxon>
        <taxon>Cardueae</taxon>
        <taxon>Centaureinae</taxon>
        <taxon>Centaurea</taxon>
    </lineage>
</organism>
<dbReference type="Proteomes" id="UP001172457">
    <property type="component" value="Chromosome 3"/>
</dbReference>
<dbReference type="SUPFAM" id="SSF48403">
    <property type="entry name" value="Ankyrin repeat"/>
    <property type="match status" value="1"/>
</dbReference>
<dbReference type="PANTHER" id="PTHR47303">
    <property type="match status" value="1"/>
</dbReference>
<evidence type="ECO:0000313" key="2">
    <source>
        <dbReference type="Proteomes" id="UP001172457"/>
    </source>
</evidence>
<keyword evidence="2" id="KW-1185">Reference proteome</keyword>